<name>A0ABQ3UC03_STRHY</name>
<dbReference type="InterPro" id="IPR011008">
    <property type="entry name" value="Dimeric_a/b-barrel"/>
</dbReference>
<dbReference type="Proteomes" id="UP001054854">
    <property type="component" value="Unassembled WGS sequence"/>
</dbReference>
<gene>
    <name evidence="3" type="ORF">TPA0910_73740</name>
</gene>
<sequence>MWYLTLHRWTGDRERAIAEVLPSHLAWMRERQRAGQVLMAGPSPDRELGIIVVGHMARDAVDDLFRDEPLVAGGFRDYDVIPWEVHHALGVGGFDVPAVTAMLAGEHS</sequence>
<proteinExistence type="inferred from homology"/>
<reference evidence="3" key="1">
    <citation type="submission" date="2024-05" db="EMBL/GenBank/DDBJ databases">
        <title>Whole genome shotgun sequence of Streptomyces hygroscopicus NBRC 113678.</title>
        <authorList>
            <person name="Komaki H."/>
            <person name="Tamura T."/>
        </authorList>
    </citation>
    <scope>NUCLEOTIDE SEQUENCE</scope>
    <source>
        <strain evidence="3">N11-34</strain>
    </source>
</reference>
<dbReference type="Pfam" id="PF03795">
    <property type="entry name" value="YCII"/>
    <property type="match status" value="1"/>
</dbReference>
<dbReference type="EMBL" id="BNEK01000005">
    <property type="protein sequence ID" value="GHJ32941.1"/>
    <property type="molecule type" value="Genomic_DNA"/>
</dbReference>
<comment type="caution">
    <text evidence="3">The sequence shown here is derived from an EMBL/GenBank/DDBJ whole genome shotgun (WGS) entry which is preliminary data.</text>
</comment>
<accession>A0ABQ3UC03</accession>
<protein>
    <recommendedName>
        <fullName evidence="2">YCII-related domain-containing protein</fullName>
    </recommendedName>
</protein>
<evidence type="ECO:0000313" key="3">
    <source>
        <dbReference type="EMBL" id="GHJ32941.1"/>
    </source>
</evidence>
<evidence type="ECO:0000256" key="1">
    <source>
        <dbReference type="ARBA" id="ARBA00007689"/>
    </source>
</evidence>
<keyword evidence="4" id="KW-1185">Reference proteome</keyword>
<dbReference type="Gene3D" id="3.30.70.1060">
    <property type="entry name" value="Dimeric alpha+beta barrel"/>
    <property type="match status" value="1"/>
</dbReference>
<feature type="domain" description="YCII-related" evidence="2">
    <location>
        <begin position="1"/>
        <end position="84"/>
    </location>
</feature>
<dbReference type="SUPFAM" id="SSF54909">
    <property type="entry name" value="Dimeric alpha+beta barrel"/>
    <property type="match status" value="1"/>
</dbReference>
<organism evidence="3 4">
    <name type="scientific">Streptomyces hygroscopicus</name>
    <dbReference type="NCBI Taxonomy" id="1912"/>
    <lineage>
        <taxon>Bacteria</taxon>
        <taxon>Bacillati</taxon>
        <taxon>Actinomycetota</taxon>
        <taxon>Actinomycetes</taxon>
        <taxon>Kitasatosporales</taxon>
        <taxon>Streptomycetaceae</taxon>
        <taxon>Streptomyces</taxon>
        <taxon>Streptomyces violaceusniger group</taxon>
    </lineage>
</organism>
<dbReference type="InterPro" id="IPR005545">
    <property type="entry name" value="YCII"/>
</dbReference>
<comment type="similarity">
    <text evidence="1">Belongs to the YciI family.</text>
</comment>
<evidence type="ECO:0000259" key="2">
    <source>
        <dbReference type="Pfam" id="PF03795"/>
    </source>
</evidence>
<dbReference type="RefSeq" id="WP_236259222.1">
    <property type="nucleotide sequence ID" value="NZ_BNEK01000005.1"/>
</dbReference>
<dbReference type="PANTHER" id="PTHR37828">
    <property type="entry name" value="GSR2449 PROTEIN"/>
    <property type="match status" value="1"/>
</dbReference>
<evidence type="ECO:0000313" key="4">
    <source>
        <dbReference type="Proteomes" id="UP001054854"/>
    </source>
</evidence>
<dbReference type="PANTHER" id="PTHR37828:SF1">
    <property type="entry name" value="YCII-RELATED DOMAIN-CONTAINING PROTEIN"/>
    <property type="match status" value="1"/>
</dbReference>